<gene>
    <name evidence="2" type="ORF">SM116_16005</name>
</gene>
<evidence type="ECO:0000313" key="2">
    <source>
        <dbReference type="EMBL" id="WPR89245.1"/>
    </source>
</evidence>
<dbReference type="RefSeq" id="WP_320941961.1">
    <property type="nucleotide sequence ID" value="NZ_BAABEU010000001.1"/>
</dbReference>
<dbReference type="SUPFAM" id="SSF54593">
    <property type="entry name" value="Glyoxalase/Bleomycin resistance protein/Dihydroxybiphenyl dioxygenase"/>
    <property type="match status" value="1"/>
</dbReference>
<reference evidence="2 3" key="1">
    <citation type="submission" date="2023-11" db="EMBL/GenBank/DDBJ databases">
        <title>Genome sequence of Microbacterium rhizosphaerae KACC 19337.</title>
        <authorList>
            <person name="Choi H."/>
            <person name="Kim S."/>
            <person name="Kim Y."/>
            <person name="Kwon S.-W."/>
            <person name="Heo J."/>
        </authorList>
    </citation>
    <scope>NUCLEOTIDE SEQUENCE [LARGE SCALE GENOMIC DNA]</scope>
    <source>
        <strain evidence="2 3">KACC 19337</strain>
    </source>
</reference>
<dbReference type="CDD" id="cd06588">
    <property type="entry name" value="PhnB_like"/>
    <property type="match status" value="1"/>
</dbReference>
<dbReference type="EMBL" id="CP139368">
    <property type="protein sequence ID" value="WPR89245.1"/>
    <property type="molecule type" value="Genomic_DNA"/>
</dbReference>
<organism evidence="2 3">
    <name type="scientific">Microbacterium rhizosphaerae</name>
    <dbReference type="NCBI Taxonomy" id="1678237"/>
    <lineage>
        <taxon>Bacteria</taxon>
        <taxon>Bacillati</taxon>
        <taxon>Actinomycetota</taxon>
        <taxon>Actinomycetes</taxon>
        <taxon>Micrococcales</taxon>
        <taxon>Microbacteriaceae</taxon>
        <taxon>Microbacterium</taxon>
    </lineage>
</organism>
<dbReference type="Pfam" id="PF06983">
    <property type="entry name" value="3-dmu-9_3-mt"/>
    <property type="match status" value="1"/>
</dbReference>
<feature type="domain" description="PhnB-like" evidence="1">
    <location>
        <begin position="5"/>
        <end position="131"/>
    </location>
</feature>
<dbReference type="InterPro" id="IPR028973">
    <property type="entry name" value="PhnB-like"/>
</dbReference>
<dbReference type="PANTHER" id="PTHR33990">
    <property type="entry name" value="PROTEIN YJDN-RELATED"/>
    <property type="match status" value="1"/>
</dbReference>
<evidence type="ECO:0000313" key="3">
    <source>
        <dbReference type="Proteomes" id="UP001323798"/>
    </source>
</evidence>
<accession>A0ABZ0SK93</accession>
<keyword evidence="3" id="KW-1185">Reference proteome</keyword>
<dbReference type="InterPro" id="IPR029068">
    <property type="entry name" value="Glyas_Bleomycin-R_OHBP_Dase"/>
</dbReference>
<proteinExistence type="predicted"/>
<sequence>MAILNPYLSFKNNAREAMEFYQSVFGGTLDVSTFGDIPGMAEDPAEADLVMHSQLTTSDGFTIMGSDTPDRMPYSAPAGVTMSISGDEESKLEGFWNALADGGQITMPLDTPPWGGKFGMLVDRFGVPWMVNVNAAPAA</sequence>
<dbReference type="PANTHER" id="PTHR33990:SF1">
    <property type="entry name" value="PROTEIN YJDN"/>
    <property type="match status" value="1"/>
</dbReference>
<protein>
    <submittedName>
        <fullName evidence="2">VOC family protein</fullName>
    </submittedName>
</protein>
<evidence type="ECO:0000259" key="1">
    <source>
        <dbReference type="Pfam" id="PF06983"/>
    </source>
</evidence>
<dbReference type="Proteomes" id="UP001323798">
    <property type="component" value="Chromosome"/>
</dbReference>
<dbReference type="Gene3D" id="3.10.180.10">
    <property type="entry name" value="2,3-Dihydroxybiphenyl 1,2-Dioxygenase, domain 1"/>
    <property type="match status" value="1"/>
</dbReference>
<name>A0ABZ0SK93_9MICO</name>